<reference evidence="1 2" key="1">
    <citation type="journal article" date="2020" name="Cell">
        <title>Large-Scale Comparative Analyses of Tick Genomes Elucidate Their Genetic Diversity and Vector Capacities.</title>
        <authorList>
            <consortium name="Tick Genome and Microbiome Consortium (TIGMIC)"/>
            <person name="Jia N."/>
            <person name="Wang J."/>
            <person name="Shi W."/>
            <person name="Du L."/>
            <person name="Sun Y."/>
            <person name="Zhan W."/>
            <person name="Jiang J.F."/>
            <person name="Wang Q."/>
            <person name="Zhang B."/>
            <person name="Ji P."/>
            <person name="Bell-Sakyi L."/>
            <person name="Cui X.M."/>
            <person name="Yuan T.T."/>
            <person name="Jiang B.G."/>
            <person name="Yang W.F."/>
            <person name="Lam T.T."/>
            <person name="Chang Q.C."/>
            <person name="Ding S.J."/>
            <person name="Wang X.J."/>
            <person name="Zhu J.G."/>
            <person name="Ruan X.D."/>
            <person name="Zhao L."/>
            <person name="Wei J.T."/>
            <person name="Ye R.Z."/>
            <person name="Que T.C."/>
            <person name="Du C.H."/>
            <person name="Zhou Y.H."/>
            <person name="Cheng J.X."/>
            <person name="Dai P.F."/>
            <person name="Guo W.B."/>
            <person name="Han X.H."/>
            <person name="Huang E.J."/>
            <person name="Li L.F."/>
            <person name="Wei W."/>
            <person name="Gao Y.C."/>
            <person name="Liu J.Z."/>
            <person name="Shao H.Z."/>
            <person name="Wang X."/>
            <person name="Wang C.C."/>
            <person name="Yang T.C."/>
            <person name="Huo Q.B."/>
            <person name="Li W."/>
            <person name="Chen H.Y."/>
            <person name="Chen S.E."/>
            <person name="Zhou L.G."/>
            <person name="Ni X.B."/>
            <person name="Tian J.H."/>
            <person name="Sheng Y."/>
            <person name="Liu T."/>
            <person name="Pan Y.S."/>
            <person name="Xia L.Y."/>
            <person name="Li J."/>
            <person name="Zhao F."/>
            <person name="Cao W.C."/>
        </authorList>
    </citation>
    <scope>NUCLEOTIDE SEQUENCE [LARGE SCALE GENOMIC DNA]</scope>
    <source>
        <strain evidence="1">HaeL-2018</strain>
    </source>
</reference>
<dbReference type="AlphaFoldDB" id="A0A9J6GQ49"/>
<evidence type="ECO:0000313" key="2">
    <source>
        <dbReference type="Proteomes" id="UP000821853"/>
    </source>
</evidence>
<dbReference type="EMBL" id="JABSTR010000008">
    <property type="protein sequence ID" value="KAH9376308.1"/>
    <property type="molecule type" value="Genomic_DNA"/>
</dbReference>
<accession>A0A9J6GQ49</accession>
<organism evidence="1 2">
    <name type="scientific">Haemaphysalis longicornis</name>
    <name type="common">Bush tick</name>
    <dbReference type="NCBI Taxonomy" id="44386"/>
    <lineage>
        <taxon>Eukaryota</taxon>
        <taxon>Metazoa</taxon>
        <taxon>Ecdysozoa</taxon>
        <taxon>Arthropoda</taxon>
        <taxon>Chelicerata</taxon>
        <taxon>Arachnida</taxon>
        <taxon>Acari</taxon>
        <taxon>Parasitiformes</taxon>
        <taxon>Ixodida</taxon>
        <taxon>Ixodoidea</taxon>
        <taxon>Ixodidae</taxon>
        <taxon>Haemaphysalinae</taxon>
        <taxon>Haemaphysalis</taxon>
    </lineage>
</organism>
<name>A0A9J6GQ49_HAELO</name>
<evidence type="ECO:0000313" key="1">
    <source>
        <dbReference type="EMBL" id="KAH9376308.1"/>
    </source>
</evidence>
<dbReference type="Proteomes" id="UP000821853">
    <property type="component" value="Unassembled WGS sequence"/>
</dbReference>
<sequence length="176" mass="19370">MHPSHHQELRQATTMALHKQYHSNPEVCYVDTACFPGRSAVTAVVVDNQGNVEPSCSVSTSRPDTVEDVAIALAITGTLASIVISDSKTNLRNYAKGRVSKGRKPRLYYGAALRQEKDKSVSFGHQCTHTSQGTKWPTRQPEGCATRLTLSPKRFRLTRGEGIVNGHIRKLRSTVV</sequence>
<dbReference type="OrthoDB" id="10423842at2759"/>
<dbReference type="VEuPathDB" id="VectorBase:HLOH_053759"/>
<comment type="caution">
    <text evidence="1">The sequence shown here is derived from an EMBL/GenBank/DDBJ whole genome shotgun (WGS) entry which is preliminary data.</text>
</comment>
<proteinExistence type="predicted"/>
<protein>
    <submittedName>
        <fullName evidence="1">Uncharacterized protein</fullName>
    </submittedName>
</protein>
<keyword evidence="2" id="KW-1185">Reference proteome</keyword>
<gene>
    <name evidence="1" type="ORF">HPB48_000529</name>
</gene>